<evidence type="ECO:0000256" key="7">
    <source>
        <dbReference type="ARBA" id="ARBA00023186"/>
    </source>
</evidence>
<dbReference type="PROSITE" id="PS51918">
    <property type="entry name" value="RADICAL_SAM"/>
    <property type="match status" value="1"/>
</dbReference>
<name>A0A381NVC4_9ZZZZ</name>
<dbReference type="GO" id="GO:0004109">
    <property type="term" value="F:coproporphyrinogen oxidase activity"/>
    <property type="evidence" value="ECO:0007669"/>
    <property type="project" value="InterPro"/>
</dbReference>
<keyword evidence="2" id="KW-0349">Heme</keyword>
<dbReference type="EMBL" id="UINC01000627">
    <property type="protein sequence ID" value="SUZ58552.1"/>
    <property type="molecule type" value="Genomic_DNA"/>
</dbReference>
<reference evidence="9" key="1">
    <citation type="submission" date="2018-05" db="EMBL/GenBank/DDBJ databases">
        <authorList>
            <person name="Lanie J.A."/>
            <person name="Ng W.-L."/>
            <person name="Kazmierczak K.M."/>
            <person name="Andrzejewski T.M."/>
            <person name="Davidsen T.M."/>
            <person name="Wayne K.J."/>
            <person name="Tettelin H."/>
            <person name="Glass J.I."/>
            <person name="Rusch D."/>
            <person name="Podicherti R."/>
            <person name="Tsui H.-C.T."/>
            <person name="Winkler M.E."/>
        </authorList>
    </citation>
    <scope>NUCLEOTIDE SEQUENCE</scope>
</reference>
<dbReference type="Pfam" id="PF06969">
    <property type="entry name" value="HemN_C"/>
    <property type="match status" value="1"/>
</dbReference>
<dbReference type="Pfam" id="PF04055">
    <property type="entry name" value="Radical_SAM"/>
    <property type="match status" value="1"/>
</dbReference>
<evidence type="ECO:0000256" key="1">
    <source>
        <dbReference type="ARBA" id="ARBA00006100"/>
    </source>
</evidence>
<dbReference type="PANTHER" id="PTHR13932:SF5">
    <property type="entry name" value="RADICAL S-ADENOSYL METHIONINE DOMAIN-CONTAINING PROTEIN 1, MITOCHONDRIAL"/>
    <property type="match status" value="1"/>
</dbReference>
<dbReference type="SMART" id="SM00729">
    <property type="entry name" value="Elp3"/>
    <property type="match status" value="1"/>
</dbReference>
<evidence type="ECO:0000256" key="3">
    <source>
        <dbReference type="ARBA" id="ARBA00022691"/>
    </source>
</evidence>
<sequence>MNLGLYLHIPYCLHKCGYCDFNSHPENQEESIRYVDALLKELRAYSSKKYTVPTVFIGGGTPTILLPSQLKQILDRVQQSFNLTPDCEITIEANPATLKLQALHEIRTAGYNRISIGVQSFDEKELKLLERVHNEEEIHSTIQQARSAKFENLSIDLMFALPHQTTEKWCSHLNQAIAKNPDHLSTYNLTIEPTTSFFKLHKKGKLCLPHEDIQLEMYKTTIQTLEDAGYQQYEISNFSKPGMESRHNINYWNNGEYLGVGAGASSYLNGERFKNTNLPSNYIREIKAKENAIETRERLEPMQAMGETLMLGLRLLKGISIDVFENRFQVSFQKVYGKILEPLLNQELITFNQNRIALSRKGLFLADSVILKFIA</sequence>
<evidence type="ECO:0000313" key="9">
    <source>
        <dbReference type="EMBL" id="SUZ58552.1"/>
    </source>
</evidence>
<keyword evidence="3" id="KW-0949">S-adenosyl-L-methionine</keyword>
<protein>
    <recommendedName>
        <fullName evidence="8">Radical SAM core domain-containing protein</fullName>
    </recommendedName>
</protein>
<gene>
    <name evidence="9" type="ORF">METZ01_LOCUS11406</name>
</gene>
<dbReference type="InterPro" id="IPR007197">
    <property type="entry name" value="rSAM"/>
</dbReference>
<dbReference type="InterPro" id="IPR034505">
    <property type="entry name" value="Coproporphyrinogen-III_oxidase"/>
</dbReference>
<evidence type="ECO:0000256" key="6">
    <source>
        <dbReference type="ARBA" id="ARBA00023014"/>
    </source>
</evidence>
<evidence type="ECO:0000259" key="8">
    <source>
        <dbReference type="PROSITE" id="PS51918"/>
    </source>
</evidence>
<dbReference type="InterPro" id="IPR058240">
    <property type="entry name" value="rSAM_sf"/>
</dbReference>
<organism evidence="9">
    <name type="scientific">marine metagenome</name>
    <dbReference type="NCBI Taxonomy" id="408172"/>
    <lineage>
        <taxon>unclassified sequences</taxon>
        <taxon>metagenomes</taxon>
        <taxon>ecological metagenomes</taxon>
    </lineage>
</organism>
<accession>A0A381NVC4</accession>
<evidence type="ECO:0000256" key="5">
    <source>
        <dbReference type="ARBA" id="ARBA00023004"/>
    </source>
</evidence>
<dbReference type="InterPro" id="IPR013785">
    <property type="entry name" value="Aldolase_TIM"/>
</dbReference>
<dbReference type="InterPro" id="IPR006638">
    <property type="entry name" value="Elp3/MiaA/NifB-like_rSAM"/>
</dbReference>
<evidence type="ECO:0000256" key="2">
    <source>
        <dbReference type="ARBA" id="ARBA00022617"/>
    </source>
</evidence>
<dbReference type="SFLD" id="SFLDF00288">
    <property type="entry name" value="HemN-like__clustered_with_nucl"/>
    <property type="match status" value="1"/>
</dbReference>
<dbReference type="SUPFAM" id="SSF102114">
    <property type="entry name" value="Radical SAM enzymes"/>
    <property type="match status" value="1"/>
</dbReference>
<comment type="similarity">
    <text evidence="1">Belongs to the anaerobic coproporphyrinogen-III oxidase family. HemW subfamily.</text>
</comment>
<keyword evidence="7" id="KW-0143">Chaperone</keyword>
<feature type="domain" description="Radical SAM core" evidence="8">
    <location>
        <begin position="1"/>
        <end position="231"/>
    </location>
</feature>
<dbReference type="GO" id="GO:0051539">
    <property type="term" value="F:4 iron, 4 sulfur cluster binding"/>
    <property type="evidence" value="ECO:0007669"/>
    <property type="project" value="InterPro"/>
</dbReference>
<dbReference type="InterPro" id="IPR004559">
    <property type="entry name" value="HemW-like"/>
</dbReference>
<keyword evidence="5" id="KW-0408">Iron</keyword>
<dbReference type="SFLD" id="SFLDF00562">
    <property type="entry name" value="HemN-like__clustered_with_heat"/>
    <property type="match status" value="1"/>
</dbReference>
<dbReference type="CDD" id="cd01335">
    <property type="entry name" value="Radical_SAM"/>
    <property type="match status" value="1"/>
</dbReference>
<dbReference type="InterPro" id="IPR010723">
    <property type="entry name" value="HemN_C"/>
</dbReference>
<dbReference type="NCBIfam" id="TIGR00539">
    <property type="entry name" value="hemN_rel"/>
    <property type="match status" value="1"/>
</dbReference>
<dbReference type="AlphaFoldDB" id="A0A381NVC4"/>
<dbReference type="GO" id="GO:0005737">
    <property type="term" value="C:cytoplasm"/>
    <property type="evidence" value="ECO:0007669"/>
    <property type="project" value="InterPro"/>
</dbReference>
<dbReference type="PANTHER" id="PTHR13932">
    <property type="entry name" value="COPROPORPHYRINIGEN III OXIDASE"/>
    <property type="match status" value="1"/>
</dbReference>
<dbReference type="SFLD" id="SFLDG01065">
    <property type="entry name" value="anaerobic_coproporphyrinogen-I"/>
    <property type="match status" value="1"/>
</dbReference>
<proteinExistence type="inferred from homology"/>
<dbReference type="Gene3D" id="3.20.20.70">
    <property type="entry name" value="Aldolase class I"/>
    <property type="match status" value="1"/>
</dbReference>
<keyword evidence="4" id="KW-0479">Metal-binding</keyword>
<dbReference type="GO" id="GO:0046872">
    <property type="term" value="F:metal ion binding"/>
    <property type="evidence" value="ECO:0007669"/>
    <property type="project" value="UniProtKB-KW"/>
</dbReference>
<dbReference type="SFLD" id="SFLDG01082">
    <property type="entry name" value="B12-binding_domain_containing"/>
    <property type="match status" value="1"/>
</dbReference>
<dbReference type="SFLD" id="SFLDS00029">
    <property type="entry name" value="Radical_SAM"/>
    <property type="match status" value="1"/>
</dbReference>
<keyword evidence="6" id="KW-0411">Iron-sulfur</keyword>
<dbReference type="GO" id="GO:0006779">
    <property type="term" value="P:porphyrin-containing compound biosynthetic process"/>
    <property type="evidence" value="ECO:0007669"/>
    <property type="project" value="InterPro"/>
</dbReference>
<evidence type="ECO:0000256" key="4">
    <source>
        <dbReference type="ARBA" id="ARBA00022723"/>
    </source>
</evidence>